<dbReference type="GeneID" id="68104153"/>
<dbReference type="EMBL" id="PYSW02000050">
    <property type="protein sequence ID" value="KAG2373814.1"/>
    <property type="molecule type" value="Genomic_DNA"/>
</dbReference>
<name>A0AA88GFU1_NAELO</name>
<keyword evidence="2" id="KW-1185">Reference proteome</keyword>
<evidence type="ECO:0000313" key="1">
    <source>
        <dbReference type="EMBL" id="KAG2373814.1"/>
    </source>
</evidence>
<dbReference type="AlphaFoldDB" id="A0AA88GFU1"/>
<sequence length="353" mass="41357">MVDQYQNRVESFHDDAASHVVMNNNGNYTTASECNCPIMTISNFETMSPKQQQRYEYLVNQLMKNYGKFTCCGWHEWLQEHVEMMEPKNGHDESIFVRMKQIQRYMSVNFAMTPRSNSVSSNNENVASYTIVKRIGLIHFLKPQTLKKTKLDQFLNFLSSEEFGAKAITFPPLIVVYWYTKYQRESLILNCAQYKEADWKFTEIGLERNALLLKYPQKIEKKINNGDISQEELDEYYPKRINLTPMTIHELEIHGLCIHKASFQNNVVYHVQCGEEIYWSFVDDVFAANLCHFLISLFSIQYPRRRFPLFDYSLLATNQEINHLCRTIAVSDDDDIHAVMYDSSIAIAMTMNQ</sequence>
<accession>A0AA88GFU1</accession>
<comment type="caution">
    <text evidence="1">The sequence shown here is derived from an EMBL/GenBank/DDBJ whole genome shotgun (WGS) entry which is preliminary data.</text>
</comment>
<evidence type="ECO:0000313" key="2">
    <source>
        <dbReference type="Proteomes" id="UP000816034"/>
    </source>
</evidence>
<dbReference type="Proteomes" id="UP000816034">
    <property type="component" value="Unassembled WGS sequence"/>
</dbReference>
<protein>
    <submittedName>
        <fullName evidence="1">Uncharacterized protein</fullName>
    </submittedName>
</protein>
<organism evidence="1 2">
    <name type="scientific">Naegleria lovaniensis</name>
    <name type="common">Amoeba</name>
    <dbReference type="NCBI Taxonomy" id="51637"/>
    <lineage>
        <taxon>Eukaryota</taxon>
        <taxon>Discoba</taxon>
        <taxon>Heterolobosea</taxon>
        <taxon>Tetramitia</taxon>
        <taxon>Eutetramitia</taxon>
        <taxon>Vahlkampfiidae</taxon>
        <taxon>Naegleria</taxon>
    </lineage>
</organism>
<dbReference type="RefSeq" id="XP_044542988.1">
    <property type="nucleotide sequence ID" value="XM_044687384.1"/>
</dbReference>
<reference evidence="1 2" key="1">
    <citation type="journal article" date="2018" name="BMC Genomics">
        <title>The genome of Naegleria lovaniensis, the basis for a comparative approach to unravel pathogenicity factors of the human pathogenic amoeba N. fowleri.</title>
        <authorList>
            <person name="Liechti N."/>
            <person name="Schurch N."/>
            <person name="Bruggmann R."/>
            <person name="Wittwer M."/>
        </authorList>
    </citation>
    <scope>NUCLEOTIDE SEQUENCE [LARGE SCALE GENOMIC DNA]</scope>
    <source>
        <strain evidence="1 2">ATCC 30569</strain>
    </source>
</reference>
<proteinExistence type="predicted"/>
<gene>
    <name evidence="1" type="ORF">C9374_011699</name>
</gene>